<gene>
    <name evidence="1" type="ORF">DUNSADRAFT_17380</name>
</gene>
<protein>
    <recommendedName>
        <fullName evidence="3">Encoded protein</fullName>
    </recommendedName>
</protein>
<accession>A0ABQ7G1Y4</accession>
<evidence type="ECO:0008006" key="3">
    <source>
        <dbReference type="Google" id="ProtNLM"/>
    </source>
</evidence>
<reference evidence="1" key="1">
    <citation type="submission" date="2017-08" db="EMBL/GenBank/DDBJ databases">
        <authorList>
            <person name="Polle J.E."/>
            <person name="Barry K."/>
            <person name="Cushman J."/>
            <person name="Schmutz J."/>
            <person name="Tran D."/>
            <person name="Hathwaick L.T."/>
            <person name="Yim W.C."/>
            <person name="Jenkins J."/>
            <person name="Mckie-Krisberg Z.M."/>
            <person name="Prochnik S."/>
            <person name="Lindquist E."/>
            <person name="Dockter R.B."/>
            <person name="Adam C."/>
            <person name="Molina H."/>
            <person name="Bunkerborg J."/>
            <person name="Jin E."/>
            <person name="Buchheim M."/>
            <person name="Magnuson J."/>
        </authorList>
    </citation>
    <scope>NUCLEOTIDE SEQUENCE</scope>
    <source>
        <strain evidence="1">CCAP 19/18</strain>
    </source>
</reference>
<dbReference type="EMBL" id="MU070276">
    <property type="protein sequence ID" value="KAF5828590.1"/>
    <property type="molecule type" value="Genomic_DNA"/>
</dbReference>
<keyword evidence="2" id="KW-1185">Reference proteome</keyword>
<evidence type="ECO:0000313" key="1">
    <source>
        <dbReference type="EMBL" id="KAF5828590.1"/>
    </source>
</evidence>
<organism evidence="1 2">
    <name type="scientific">Dunaliella salina</name>
    <name type="common">Green alga</name>
    <name type="synonym">Protococcus salinus</name>
    <dbReference type="NCBI Taxonomy" id="3046"/>
    <lineage>
        <taxon>Eukaryota</taxon>
        <taxon>Viridiplantae</taxon>
        <taxon>Chlorophyta</taxon>
        <taxon>core chlorophytes</taxon>
        <taxon>Chlorophyceae</taxon>
        <taxon>CS clade</taxon>
        <taxon>Chlamydomonadales</taxon>
        <taxon>Dunaliellaceae</taxon>
        <taxon>Dunaliella</taxon>
    </lineage>
</organism>
<dbReference type="Proteomes" id="UP000815325">
    <property type="component" value="Unassembled WGS sequence"/>
</dbReference>
<evidence type="ECO:0000313" key="2">
    <source>
        <dbReference type="Proteomes" id="UP000815325"/>
    </source>
</evidence>
<sequence>MFCQHPVLGACTNENCGFENPVLNTSGSQHSIELHQSRKTNRQGVIMRSTPTKHAVPTKFAALEMSKQGIGGLRHPCLPPLANL</sequence>
<proteinExistence type="predicted"/>
<name>A0ABQ7G1Y4_DUNSA</name>
<comment type="caution">
    <text evidence="1">The sequence shown here is derived from an EMBL/GenBank/DDBJ whole genome shotgun (WGS) entry which is preliminary data.</text>
</comment>